<feature type="transmembrane region" description="Helical" evidence="2">
    <location>
        <begin position="644"/>
        <end position="670"/>
    </location>
</feature>
<evidence type="ECO:0000256" key="1">
    <source>
        <dbReference type="SAM" id="MobiDB-lite"/>
    </source>
</evidence>
<sequence>MSGNRKNRELTTCAVNFHVDDMIPESLVKILTEKSSLKEIKLQFGYGQNSYPNNLHGDPKIVVIDARLCGSQNSQAEEGYYLGDFKRLYTSMPNLKSLSMDISTSLIYAGQRGRLPILPFLQNHATFSPDEMLSSLESLTVDQTSLPSSHSEISQDSYFGIQSQKASVPKTNSRQLEKAAKLFKSFKFTLTSIAWKTALPGATIVRIFFHKMDNIDEFFGFNDDLFDSAEHNLNIFSDFQLDIFGDLDESLDFSGFEFLEPFDKHTIPELIPIPRFEGYNDLDTQITSTSTDDLFHGTECTSSSSNSQSSTADPPHHDLELPNLEADLQVSPVSKYQSAAEETHSKTQPLSANQKRKWEESIVVFSTNPEEKEIVPRRRKSFSGRRKKEVALQRKIGSCVQCKLKKLSCNFGIPCDYCVKRVGDIALGQQICTRRSLISIRFDHVDIFSIAKKRLLVERITSYQRVGEIRNIHLEFATKNTNTAKFSMKLPVVSFHDPGYITRVSRVSWNYYGFSEWELPDSKVAIDSPNLPTTEQLLTLYKSSRANVWASIDTGPFWGVEKAIREFVHTYCAGTGNLPLVVKNAFRLQELYSMYQTGLCMTEENMDGETYIINSYTMRMQITTIIAQDIIKLELLMLSEMDRVLYGAGGIGRGNALAMWLCLWALVFAYKEHMIMMSCWKSRERRTKYDLLRHIYDTLTSIYSALYKTTSPLTLDWRTEEVSELLGRDQELIRLFCNIKTEMYWLQTEMDSLRPEDNLFKTLVVENESRLLEAHKKAARKKGVL</sequence>
<organism evidence="3 4">
    <name type="scientific">Cudoniella acicularis</name>
    <dbReference type="NCBI Taxonomy" id="354080"/>
    <lineage>
        <taxon>Eukaryota</taxon>
        <taxon>Fungi</taxon>
        <taxon>Dikarya</taxon>
        <taxon>Ascomycota</taxon>
        <taxon>Pezizomycotina</taxon>
        <taxon>Leotiomycetes</taxon>
        <taxon>Helotiales</taxon>
        <taxon>Tricladiaceae</taxon>
        <taxon>Cudoniella</taxon>
    </lineage>
</organism>
<keyword evidence="2" id="KW-1133">Transmembrane helix</keyword>
<dbReference type="InterPro" id="IPR036864">
    <property type="entry name" value="Zn2-C6_fun-type_DNA-bd_sf"/>
</dbReference>
<dbReference type="AlphaFoldDB" id="A0A8H4RIF9"/>
<proteinExistence type="predicted"/>
<dbReference type="GO" id="GO:0000981">
    <property type="term" value="F:DNA-binding transcription factor activity, RNA polymerase II-specific"/>
    <property type="evidence" value="ECO:0007669"/>
    <property type="project" value="InterPro"/>
</dbReference>
<evidence type="ECO:0000313" key="4">
    <source>
        <dbReference type="Proteomes" id="UP000566819"/>
    </source>
</evidence>
<dbReference type="EMBL" id="JAAMPI010000765">
    <property type="protein sequence ID" value="KAF4628762.1"/>
    <property type="molecule type" value="Genomic_DNA"/>
</dbReference>
<reference evidence="3 4" key="1">
    <citation type="submission" date="2020-03" db="EMBL/GenBank/DDBJ databases">
        <title>Draft Genome Sequence of Cudoniella acicularis.</title>
        <authorList>
            <person name="Buettner E."/>
            <person name="Kellner H."/>
        </authorList>
    </citation>
    <scope>NUCLEOTIDE SEQUENCE [LARGE SCALE GENOMIC DNA]</scope>
    <source>
        <strain evidence="3 4">DSM 108380</strain>
    </source>
</reference>
<gene>
    <name evidence="3" type="ORF">G7Y89_g9391</name>
</gene>
<feature type="region of interest" description="Disordered" evidence="1">
    <location>
        <begin position="335"/>
        <end position="354"/>
    </location>
</feature>
<keyword evidence="2" id="KW-0812">Transmembrane</keyword>
<dbReference type="InterPro" id="IPR052973">
    <property type="entry name" value="Fungal_sec-metab_reg_TF"/>
</dbReference>
<keyword evidence="4" id="KW-1185">Reference proteome</keyword>
<name>A0A8H4RIF9_9HELO</name>
<accession>A0A8H4RIF9</accession>
<evidence type="ECO:0000313" key="3">
    <source>
        <dbReference type="EMBL" id="KAF4628762.1"/>
    </source>
</evidence>
<dbReference type="OrthoDB" id="5426982at2759"/>
<evidence type="ECO:0008006" key="5">
    <source>
        <dbReference type="Google" id="ProtNLM"/>
    </source>
</evidence>
<comment type="caution">
    <text evidence="3">The sequence shown here is derived from an EMBL/GenBank/DDBJ whole genome shotgun (WGS) entry which is preliminary data.</text>
</comment>
<dbReference type="Proteomes" id="UP000566819">
    <property type="component" value="Unassembled WGS sequence"/>
</dbReference>
<evidence type="ECO:0000256" key="2">
    <source>
        <dbReference type="SAM" id="Phobius"/>
    </source>
</evidence>
<dbReference type="GO" id="GO:0008270">
    <property type="term" value="F:zinc ion binding"/>
    <property type="evidence" value="ECO:0007669"/>
    <property type="project" value="InterPro"/>
</dbReference>
<feature type="region of interest" description="Disordered" evidence="1">
    <location>
        <begin position="293"/>
        <end position="320"/>
    </location>
</feature>
<keyword evidence="2" id="KW-0472">Membrane</keyword>
<protein>
    <recommendedName>
        <fullName evidence="5">Zn(2)-C6 fungal-type domain-containing protein</fullName>
    </recommendedName>
</protein>
<dbReference type="SUPFAM" id="SSF57701">
    <property type="entry name" value="Zn2/Cys6 DNA-binding domain"/>
    <property type="match status" value="1"/>
</dbReference>
<dbReference type="PANTHER" id="PTHR35392">
    <property type="entry name" value="ZN(II)2CYS6 TRANSCRIPTION FACTOR (EUROFUNG)-RELATED-RELATED"/>
    <property type="match status" value="1"/>
</dbReference>